<dbReference type="PANTHER" id="PTHR38588">
    <property type="entry name" value="BLL0334 PROTEIN"/>
    <property type="match status" value="1"/>
</dbReference>
<dbReference type="OrthoDB" id="9787428at2"/>
<name>A0A1T5EPN0_9SPHN</name>
<dbReference type="EMBL" id="FUYM01000007">
    <property type="protein sequence ID" value="SKB85620.1"/>
    <property type="molecule type" value="Genomic_DNA"/>
</dbReference>
<organism evidence="1 2">
    <name type="scientific">Rhizorhabdus histidinilytica</name>
    <dbReference type="NCBI Taxonomy" id="439228"/>
    <lineage>
        <taxon>Bacteria</taxon>
        <taxon>Pseudomonadati</taxon>
        <taxon>Pseudomonadota</taxon>
        <taxon>Alphaproteobacteria</taxon>
        <taxon>Sphingomonadales</taxon>
        <taxon>Sphingomonadaceae</taxon>
        <taxon>Rhizorhabdus</taxon>
    </lineage>
</organism>
<dbReference type="Proteomes" id="UP000189818">
    <property type="component" value="Unassembled WGS sequence"/>
</dbReference>
<protein>
    <recommendedName>
        <fullName evidence="3">Carbon monoxide dehydrogenase</fullName>
    </recommendedName>
</protein>
<dbReference type="InterPro" id="IPR023393">
    <property type="entry name" value="START-like_dom_sf"/>
</dbReference>
<dbReference type="RefSeq" id="WP_079649210.1">
    <property type="nucleotide sequence ID" value="NZ_FUYM01000007.1"/>
</dbReference>
<keyword evidence="2" id="KW-1185">Reference proteome</keyword>
<dbReference type="PANTHER" id="PTHR38588:SF1">
    <property type="entry name" value="BLL0334 PROTEIN"/>
    <property type="match status" value="1"/>
</dbReference>
<gene>
    <name evidence="1" type="ORF">SAMN06295920_107112</name>
</gene>
<evidence type="ECO:0000313" key="2">
    <source>
        <dbReference type="Proteomes" id="UP000189818"/>
    </source>
</evidence>
<sequence>MAFKMDGESVLPAGRETVWANLNDPETLKACIPGCQELEQKENGGFSAVVKVKIGPVSATFKGSVDLTDLDPPSGYRIVGQGEGGAAGFARGGATVGLIEQEDGTLLRYDVDAVIGGRLAQLGGRLVNGVAKKLADEFFAKFAQLIEERHGTASV</sequence>
<dbReference type="InterPro" id="IPR010419">
    <property type="entry name" value="CO_DH_gsu"/>
</dbReference>
<accession>A0A1T5EPN0</accession>
<dbReference type="AlphaFoldDB" id="A0A1T5EPN0"/>
<dbReference type="SUPFAM" id="SSF55961">
    <property type="entry name" value="Bet v1-like"/>
    <property type="match status" value="1"/>
</dbReference>
<dbReference type="STRING" id="439228.SAMN06295920_107112"/>
<proteinExistence type="predicted"/>
<dbReference type="Pfam" id="PF06240">
    <property type="entry name" value="COXG"/>
    <property type="match status" value="1"/>
</dbReference>
<reference evidence="2" key="1">
    <citation type="submission" date="2017-02" db="EMBL/GenBank/DDBJ databases">
        <authorList>
            <person name="Varghese N."/>
            <person name="Submissions S."/>
        </authorList>
    </citation>
    <scope>NUCLEOTIDE SEQUENCE [LARGE SCALE GENOMIC DNA]</scope>
    <source>
        <strain evidence="2">UM2</strain>
    </source>
</reference>
<evidence type="ECO:0000313" key="1">
    <source>
        <dbReference type="EMBL" id="SKB85620.1"/>
    </source>
</evidence>
<evidence type="ECO:0008006" key="3">
    <source>
        <dbReference type="Google" id="ProtNLM"/>
    </source>
</evidence>
<dbReference type="CDD" id="cd05018">
    <property type="entry name" value="CoxG"/>
    <property type="match status" value="1"/>
</dbReference>
<dbReference type="Gene3D" id="3.30.530.20">
    <property type="match status" value="1"/>
</dbReference>